<protein>
    <submittedName>
        <fullName evidence="1">DUF4139 domain-containing protein</fullName>
    </submittedName>
</protein>
<evidence type="ECO:0000313" key="1">
    <source>
        <dbReference type="EMBL" id="MEC5425889.1"/>
    </source>
</evidence>
<dbReference type="PANTHER" id="PTHR38075">
    <property type="entry name" value="DUF4139 DOMAIN-CONTAINING PROTEIN"/>
    <property type="match status" value="1"/>
</dbReference>
<gene>
    <name evidence="1" type="ORF">QGM71_20760</name>
</gene>
<comment type="caution">
    <text evidence="1">The sequence shown here is derived from an EMBL/GenBank/DDBJ whole genome shotgun (WGS) entry which is preliminary data.</text>
</comment>
<keyword evidence="2" id="KW-1185">Reference proteome</keyword>
<sequence length="433" mass="50536">MVFTSSSEVTTDLAITVYNKNFAVVKEKRDFKGYKQQQYVRFMDVSEKIETNSIIVKGLNIQELNYDYDLLDKSKLLKKYIDQKVFLYDQEKNTKKEYRLLSASDGLVFEKLETNEIVIDPKEELILPKLPEGLITKPSLIWKVKPEQVDEVGVTYTTGGLKWDANYVINLNEKTFDLAGWVLLTNNSGTSFENARLKLIAGEVNKITNIQPIFSRQILEDRNIYSENNFMEKSFNDFHLYSLQGKTTLKNQQEKQISLLDATTINYQRYYEYTFEEDQARIIIEFNNTKENQLGMPLPKGKVKVYSEDEDEGSMEFIGEDTINHTPKEEIIKLYLGKAFDIVCNSKRMDTYKEDKYECYAYEYEFKNHSSEAATIKVTHPINHTHWEMAETTHEYQKMNANWISFEVEIPANKVELITFAYVIDHSINVSID</sequence>
<accession>A0ABU6KLV2</accession>
<reference evidence="1 2" key="1">
    <citation type="journal article" date="2024" name="Int. J. Syst. Evol. Microbiol.">
        <title>Virgibacillus tibetensis sp. nov., isolated from salt lake on the Tibetan Plateau of China.</title>
        <authorList>
            <person name="Phurbu D."/>
            <person name="Liu Z.-X."/>
            <person name="Wang R."/>
            <person name="Zheng Y.-Y."/>
            <person name="Liu H.-C."/>
            <person name="Zhou Y.-G."/>
            <person name="Yu Y.-J."/>
            <person name="Li A.-H."/>
        </authorList>
    </citation>
    <scope>NUCLEOTIDE SEQUENCE [LARGE SCALE GENOMIC DNA]</scope>
    <source>
        <strain evidence="1 2">C22-A2</strain>
    </source>
</reference>
<dbReference type="EMBL" id="JARZFX010000021">
    <property type="protein sequence ID" value="MEC5425889.1"/>
    <property type="molecule type" value="Genomic_DNA"/>
</dbReference>
<dbReference type="RefSeq" id="WP_327609419.1">
    <property type="nucleotide sequence ID" value="NZ_JARZFX010000021.1"/>
</dbReference>
<proteinExistence type="predicted"/>
<dbReference type="PANTHER" id="PTHR38075:SF1">
    <property type="entry name" value="DUF4139 DOMAIN-CONTAINING PROTEIN"/>
    <property type="match status" value="1"/>
</dbReference>
<name>A0ABU6KLV2_9BACI</name>
<organism evidence="1 2">
    <name type="scientific">Virgibacillus tibetensis</name>
    <dbReference type="NCBI Taxonomy" id="3042313"/>
    <lineage>
        <taxon>Bacteria</taxon>
        <taxon>Bacillati</taxon>
        <taxon>Bacillota</taxon>
        <taxon>Bacilli</taxon>
        <taxon>Bacillales</taxon>
        <taxon>Bacillaceae</taxon>
        <taxon>Virgibacillus</taxon>
    </lineage>
</organism>
<evidence type="ECO:0000313" key="2">
    <source>
        <dbReference type="Proteomes" id="UP001335737"/>
    </source>
</evidence>
<dbReference type="Proteomes" id="UP001335737">
    <property type="component" value="Unassembled WGS sequence"/>
</dbReference>